<protein>
    <submittedName>
        <fullName evidence="1">Uncharacterized protein</fullName>
    </submittedName>
</protein>
<name>A0A2P9HL53_9HYPH</name>
<evidence type="ECO:0000313" key="2">
    <source>
        <dbReference type="Proteomes" id="UP000246073"/>
    </source>
</evidence>
<dbReference type="EMBL" id="OOFM01000005">
    <property type="protein sequence ID" value="SPL64550.1"/>
    <property type="molecule type" value="Genomic_DNA"/>
</dbReference>
<dbReference type="Proteomes" id="UP000246073">
    <property type="component" value="Unassembled WGS sequence"/>
</dbReference>
<sequence>MCNNLCHAPGADNENVLLHFLSMLPLPAVSRHLLTVPIAFSFGTHEFVAA</sequence>
<evidence type="ECO:0000313" key="1">
    <source>
        <dbReference type="EMBL" id="SPL64550.1"/>
    </source>
</evidence>
<dbReference type="AlphaFoldDB" id="A0A2P9HL53"/>
<organism evidence="1 2">
    <name type="scientific">Ochrobactrum soli</name>
    <dbReference type="NCBI Taxonomy" id="2448455"/>
    <lineage>
        <taxon>Bacteria</taxon>
        <taxon>Pseudomonadati</taxon>
        <taxon>Pseudomonadota</taxon>
        <taxon>Alphaproteobacteria</taxon>
        <taxon>Hyphomicrobiales</taxon>
        <taxon>Brucellaceae</taxon>
        <taxon>Brucella/Ochrobactrum group</taxon>
        <taxon>Ochrobactrum</taxon>
    </lineage>
</organism>
<proteinExistence type="predicted"/>
<reference evidence="2" key="1">
    <citation type="submission" date="2017-12" db="EMBL/GenBank/DDBJ databases">
        <authorList>
            <person name="Diaz M."/>
        </authorList>
    </citation>
    <scope>NUCLEOTIDE SEQUENCE [LARGE SCALE GENOMIC DNA]</scope>
    <source>
        <strain evidence="2">FI11154</strain>
    </source>
</reference>
<gene>
    <name evidence="1" type="ORF">OHAE_417</name>
</gene>
<accession>A0A2P9HL53</accession>